<reference evidence="2" key="1">
    <citation type="submission" date="2018-02" db="EMBL/GenBank/DDBJ databases">
        <authorList>
            <person name="Cohen D.B."/>
            <person name="Kent A.D."/>
        </authorList>
    </citation>
    <scope>NUCLEOTIDE SEQUENCE</scope>
</reference>
<evidence type="ECO:0000313" key="2">
    <source>
        <dbReference type="EMBL" id="SPD23264.1"/>
    </source>
</evidence>
<sequence>MPIFRGGHLSVKTDPPDKSGRPDHPPARLRTLIRLSPLPFTVTGSRQFFTGTGSRQFFTGTGSRHDQALSSQFSLSAGSRQFFTGTGSQHDQALSSQFSLSAFAALSSQFSLSAFAALFSVLSLGVCHGWLQIRSSEILAGFWLDLALFCHGTTISSNQTKPDHNRPTNPITDQLNGWSTGSVFANPTQSVRIKNFPKTRTARPEPTPTYIIGSDQGNDDILNMDKRPWGFSIGDNIVLLLSTKNRLVCGYIANKQKDHDKGSPHDLCSNHFG</sequence>
<proteinExistence type="predicted"/>
<protein>
    <submittedName>
        <fullName evidence="2">Uncharacterized protein</fullName>
    </submittedName>
</protein>
<dbReference type="AlphaFoldDB" id="A0A2N9IGC1"/>
<name>A0A2N9IGC1_FAGSY</name>
<dbReference type="EMBL" id="OIVN01005602">
    <property type="protein sequence ID" value="SPD23264.1"/>
    <property type="molecule type" value="Genomic_DNA"/>
</dbReference>
<organism evidence="2">
    <name type="scientific">Fagus sylvatica</name>
    <name type="common">Beechnut</name>
    <dbReference type="NCBI Taxonomy" id="28930"/>
    <lineage>
        <taxon>Eukaryota</taxon>
        <taxon>Viridiplantae</taxon>
        <taxon>Streptophyta</taxon>
        <taxon>Embryophyta</taxon>
        <taxon>Tracheophyta</taxon>
        <taxon>Spermatophyta</taxon>
        <taxon>Magnoliopsida</taxon>
        <taxon>eudicotyledons</taxon>
        <taxon>Gunneridae</taxon>
        <taxon>Pentapetalae</taxon>
        <taxon>rosids</taxon>
        <taxon>fabids</taxon>
        <taxon>Fagales</taxon>
        <taxon>Fagaceae</taxon>
        <taxon>Fagus</taxon>
    </lineage>
</organism>
<gene>
    <name evidence="2" type="ORF">FSB_LOCUS51146</name>
</gene>
<evidence type="ECO:0000256" key="1">
    <source>
        <dbReference type="SAM" id="MobiDB-lite"/>
    </source>
</evidence>
<accession>A0A2N9IGC1</accession>
<feature type="compositionally biased region" description="Basic and acidic residues" evidence="1">
    <location>
        <begin position="14"/>
        <end position="25"/>
    </location>
</feature>
<feature type="region of interest" description="Disordered" evidence="1">
    <location>
        <begin position="1"/>
        <end position="25"/>
    </location>
</feature>